<dbReference type="GO" id="GO:0004298">
    <property type="term" value="F:threonine-type endopeptidase activity"/>
    <property type="evidence" value="ECO:0007669"/>
    <property type="project" value="InterPro"/>
</dbReference>
<dbReference type="Proteomes" id="UP000813824">
    <property type="component" value="Unassembled WGS sequence"/>
</dbReference>
<organism evidence="3 4">
    <name type="scientific">Cristinia sonorae</name>
    <dbReference type="NCBI Taxonomy" id="1940300"/>
    <lineage>
        <taxon>Eukaryota</taxon>
        <taxon>Fungi</taxon>
        <taxon>Dikarya</taxon>
        <taxon>Basidiomycota</taxon>
        <taxon>Agaricomycotina</taxon>
        <taxon>Agaricomycetes</taxon>
        <taxon>Agaricomycetidae</taxon>
        <taxon>Agaricales</taxon>
        <taxon>Pleurotineae</taxon>
        <taxon>Stephanosporaceae</taxon>
        <taxon>Cristinia</taxon>
    </lineage>
</organism>
<feature type="site" description="Cleavage; by autolysis" evidence="2">
    <location>
        <begin position="195"/>
        <end position="196"/>
    </location>
</feature>
<dbReference type="Gene3D" id="3.60.20.30">
    <property type="entry name" value="(Glycosyl)asparaginase"/>
    <property type="match status" value="1"/>
</dbReference>
<dbReference type="InterPro" id="IPR029055">
    <property type="entry name" value="Ntn_hydrolases_N"/>
</dbReference>
<gene>
    <name evidence="3" type="ORF">BXZ70DRAFT_913156</name>
</gene>
<dbReference type="PANTHER" id="PTHR10188">
    <property type="entry name" value="L-ASPARAGINASE"/>
    <property type="match status" value="1"/>
</dbReference>
<proteinExistence type="predicted"/>
<dbReference type="InterPro" id="IPR000246">
    <property type="entry name" value="Peptidase_T2"/>
</dbReference>
<evidence type="ECO:0000313" key="4">
    <source>
        <dbReference type="Proteomes" id="UP000813824"/>
    </source>
</evidence>
<comment type="caution">
    <text evidence="3">The sequence shown here is derived from an EMBL/GenBank/DDBJ whole genome shotgun (WGS) entry which is preliminary data.</text>
</comment>
<evidence type="ECO:0000313" key="3">
    <source>
        <dbReference type="EMBL" id="KAH8107903.1"/>
    </source>
</evidence>
<dbReference type="OrthoDB" id="77601at2759"/>
<dbReference type="InterPro" id="IPR037464">
    <property type="entry name" value="Taspase1"/>
</dbReference>
<dbReference type="SUPFAM" id="SSF56235">
    <property type="entry name" value="N-terminal nucleophile aminohydrolases (Ntn hydrolases)"/>
    <property type="match status" value="1"/>
</dbReference>
<dbReference type="GO" id="GO:0051604">
    <property type="term" value="P:protein maturation"/>
    <property type="evidence" value="ECO:0007669"/>
    <property type="project" value="TreeGrafter"/>
</dbReference>
<dbReference type="CDD" id="cd04514">
    <property type="entry name" value="Taspase1_like"/>
    <property type="match status" value="1"/>
</dbReference>
<name>A0A8K0UZM5_9AGAR</name>
<reference evidence="3" key="1">
    <citation type="journal article" date="2021" name="New Phytol.">
        <title>Evolutionary innovations through gain and loss of genes in the ectomycorrhizal Boletales.</title>
        <authorList>
            <person name="Wu G."/>
            <person name="Miyauchi S."/>
            <person name="Morin E."/>
            <person name="Kuo A."/>
            <person name="Drula E."/>
            <person name="Varga T."/>
            <person name="Kohler A."/>
            <person name="Feng B."/>
            <person name="Cao Y."/>
            <person name="Lipzen A."/>
            <person name="Daum C."/>
            <person name="Hundley H."/>
            <person name="Pangilinan J."/>
            <person name="Johnson J."/>
            <person name="Barry K."/>
            <person name="LaButti K."/>
            <person name="Ng V."/>
            <person name="Ahrendt S."/>
            <person name="Min B."/>
            <person name="Choi I.G."/>
            <person name="Park H."/>
            <person name="Plett J.M."/>
            <person name="Magnuson J."/>
            <person name="Spatafora J.W."/>
            <person name="Nagy L.G."/>
            <person name="Henrissat B."/>
            <person name="Grigoriev I.V."/>
            <person name="Yang Z.L."/>
            <person name="Xu J."/>
            <person name="Martin F.M."/>
        </authorList>
    </citation>
    <scope>NUCLEOTIDE SEQUENCE</scope>
    <source>
        <strain evidence="3">KKN 215</strain>
    </source>
</reference>
<accession>A0A8K0UZM5</accession>
<keyword evidence="4" id="KW-1185">Reference proteome</keyword>
<feature type="active site" description="Nucleophile" evidence="1">
    <location>
        <position position="196"/>
    </location>
</feature>
<dbReference type="EMBL" id="JAEVFJ010000001">
    <property type="protein sequence ID" value="KAH8107903.1"/>
    <property type="molecule type" value="Genomic_DNA"/>
</dbReference>
<sequence>MVDFSSFYLIAVHGGAGSHAKSEDSVREIKHALRLACKLGLDNLKRGECCLTACEQAITVLEDESCLNAGYGSNLTLEGTVECDAALMDGAAGDFGAVGAVSGVKNPVKVARAILEHGRTVDVLGRVPPLMLVSHGAQNFALRRDIECVVPGAMVSERSRREWVIWKSRLDTALASRHRPARLEEESSGLHAVQDTVGAISWDSGSSLAAGVSSGGLLLKDAGRVGEAAYHGAGCWAQNTTSRKCGVACSVSGTGEYIIRCLVAKRISEAVVTSSEDQTHEALERVLGQFHDMCLAHGNNDPNVGVLVLTQSRDEHGMTQPRLWCAFTSESMSVGYASSLDAKPKTMIIRRPPESKPRTQHSIYISNLPLTRF</sequence>
<dbReference type="AlphaFoldDB" id="A0A8K0UZM5"/>
<evidence type="ECO:0000256" key="2">
    <source>
        <dbReference type="PIRSR" id="PIRSR600246-3"/>
    </source>
</evidence>
<dbReference type="Pfam" id="PF01112">
    <property type="entry name" value="Asparaginase_2"/>
    <property type="match status" value="1"/>
</dbReference>
<dbReference type="GO" id="GO:0005737">
    <property type="term" value="C:cytoplasm"/>
    <property type="evidence" value="ECO:0007669"/>
    <property type="project" value="TreeGrafter"/>
</dbReference>
<dbReference type="PANTHER" id="PTHR10188:SF8">
    <property type="entry name" value="THREONINE ASPARTASE 1"/>
    <property type="match status" value="1"/>
</dbReference>
<protein>
    <submittedName>
        <fullName evidence="3">Nucleophile aminohydrolase</fullName>
    </submittedName>
</protein>
<evidence type="ECO:0000256" key="1">
    <source>
        <dbReference type="PIRSR" id="PIRSR600246-1"/>
    </source>
</evidence>